<evidence type="ECO:0008006" key="4">
    <source>
        <dbReference type="Google" id="ProtNLM"/>
    </source>
</evidence>
<protein>
    <recommendedName>
        <fullName evidence="4">Sortase family protein</fullName>
    </recommendedName>
</protein>
<gene>
    <name evidence="2" type="ORF">Sya03_07040</name>
</gene>
<dbReference type="CDD" id="cd05829">
    <property type="entry name" value="Sortase_F"/>
    <property type="match status" value="1"/>
</dbReference>
<keyword evidence="3" id="KW-1185">Reference proteome</keyword>
<proteinExistence type="predicted"/>
<sequence>MTQPDATPRARPGASPPARRIVRPLLAVAAGAALLLGGGVAACQAQPPGDVGADRAAALASPSLPVPPSDTVPATRVPVQRGELPTAGDTVEPRRLRIPALRLDASVVGVGIDRRSGDFAVPPSVDRVGWYRWGPGLEATAGSVVIAGHVDSAEQGRGAFFRLRELDDGDTVTVAGADGRERAYRVVARQTFDKRRIPLEKFFARDGATRLTLITCGGPFDPKTGHYRDNVVVTAEPA</sequence>
<dbReference type="InterPro" id="IPR023365">
    <property type="entry name" value="Sortase_dom-sf"/>
</dbReference>
<dbReference type="Pfam" id="PF04203">
    <property type="entry name" value="Sortase"/>
    <property type="match status" value="1"/>
</dbReference>
<dbReference type="InterPro" id="IPR042001">
    <property type="entry name" value="Sortase_F"/>
</dbReference>
<dbReference type="AlphaFoldDB" id="A0A8J3Y4M5"/>
<dbReference type="Gene3D" id="2.40.260.10">
    <property type="entry name" value="Sortase"/>
    <property type="match status" value="1"/>
</dbReference>
<dbReference type="Proteomes" id="UP000652013">
    <property type="component" value="Unassembled WGS sequence"/>
</dbReference>
<name>A0A8J3Y4M5_9ACTN</name>
<dbReference type="InterPro" id="IPR005754">
    <property type="entry name" value="Sortase"/>
</dbReference>
<dbReference type="SUPFAM" id="SSF63817">
    <property type="entry name" value="Sortase"/>
    <property type="match status" value="1"/>
</dbReference>
<reference evidence="2" key="1">
    <citation type="submission" date="2021-01" db="EMBL/GenBank/DDBJ databases">
        <title>Whole genome shotgun sequence of Spirilliplanes yamanashiensis NBRC 15828.</title>
        <authorList>
            <person name="Komaki H."/>
            <person name="Tamura T."/>
        </authorList>
    </citation>
    <scope>NUCLEOTIDE SEQUENCE</scope>
    <source>
        <strain evidence="2">NBRC 15828</strain>
    </source>
</reference>
<evidence type="ECO:0000256" key="1">
    <source>
        <dbReference type="ARBA" id="ARBA00022801"/>
    </source>
</evidence>
<keyword evidence="1" id="KW-0378">Hydrolase</keyword>
<evidence type="ECO:0000313" key="3">
    <source>
        <dbReference type="Proteomes" id="UP000652013"/>
    </source>
</evidence>
<dbReference type="EMBL" id="BOOY01000003">
    <property type="protein sequence ID" value="GIJ01352.1"/>
    <property type="molecule type" value="Genomic_DNA"/>
</dbReference>
<accession>A0A8J3Y4M5</accession>
<dbReference type="GO" id="GO:0016787">
    <property type="term" value="F:hydrolase activity"/>
    <property type="evidence" value="ECO:0007669"/>
    <property type="project" value="UniProtKB-KW"/>
</dbReference>
<evidence type="ECO:0000313" key="2">
    <source>
        <dbReference type="EMBL" id="GIJ01352.1"/>
    </source>
</evidence>
<comment type="caution">
    <text evidence="2">The sequence shown here is derived from an EMBL/GenBank/DDBJ whole genome shotgun (WGS) entry which is preliminary data.</text>
</comment>
<organism evidence="2 3">
    <name type="scientific">Spirilliplanes yamanashiensis</name>
    <dbReference type="NCBI Taxonomy" id="42233"/>
    <lineage>
        <taxon>Bacteria</taxon>
        <taxon>Bacillati</taxon>
        <taxon>Actinomycetota</taxon>
        <taxon>Actinomycetes</taxon>
        <taxon>Micromonosporales</taxon>
        <taxon>Micromonosporaceae</taxon>
        <taxon>Spirilliplanes</taxon>
    </lineage>
</organism>